<accession>A0ACB7G6X9</accession>
<organism evidence="1 2">
    <name type="scientific">Manihot esculenta</name>
    <name type="common">Cassava</name>
    <name type="synonym">Jatropha manihot</name>
    <dbReference type="NCBI Taxonomy" id="3983"/>
    <lineage>
        <taxon>Eukaryota</taxon>
        <taxon>Viridiplantae</taxon>
        <taxon>Streptophyta</taxon>
        <taxon>Embryophyta</taxon>
        <taxon>Tracheophyta</taxon>
        <taxon>Spermatophyta</taxon>
        <taxon>Magnoliopsida</taxon>
        <taxon>eudicotyledons</taxon>
        <taxon>Gunneridae</taxon>
        <taxon>Pentapetalae</taxon>
        <taxon>rosids</taxon>
        <taxon>fabids</taxon>
        <taxon>Malpighiales</taxon>
        <taxon>Euphorbiaceae</taxon>
        <taxon>Crotonoideae</taxon>
        <taxon>Manihoteae</taxon>
        <taxon>Manihot</taxon>
    </lineage>
</organism>
<gene>
    <name evidence="1" type="ORF">MANES_16G064101v8</name>
</gene>
<dbReference type="EMBL" id="CM004402">
    <property type="protein sequence ID" value="KAG8635776.1"/>
    <property type="molecule type" value="Genomic_DNA"/>
</dbReference>
<name>A0ACB7G6X9_MANES</name>
<comment type="caution">
    <text evidence="1">The sequence shown here is derived from an EMBL/GenBank/DDBJ whole genome shotgun (WGS) entry which is preliminary data.</text>
</comment>
<sequence>MITTLRWRIPLNRSCSIWAFIPLELSPSLTPIYFAMAISLIFKPSSVLLIYKDHPSCWVHQRYKVLNGTSLHNLGFVFMKY</sequence>
<proteinExistence type="predicted"/>
<reference evidence="2" key="1">
    <citation type="journal article" date="2016" name="Nat. Biotechnol.">
        <title>Sequencing wild and cultivated cassava and related species reveals extensive interspecific hybridization and genetic diversity.</title>
        <authorList>
            <person name="Bredeson J.V."/>
            <person name="Lyons J.B."/>
            <person name="Prochnik S.E."/>
            <person name="Wu G.A."/>
            <person name="Ha C.M."/>
            <person name="Edsinger-Gonzales E."/>
            <person name="Grimwood J."/>
            <person name="Schmutz J."/>
            <person name="Rabbi I.Y."/>
            <person name="Egesi C."/>
            <person name="Nauluvula P."/>
            <person name="Lebot V."/>
            <person name="Ndunguru J."/>
            <person name="Mkamilo G."/>
            <person name="Bart R.S."/>
            <person name="Setter T.L."/>
            <person name="Gleadow R.M."/>
            <person name="Kulakow P."/>
            <person name="Ferguson M.E."/>
            <person name="Rounsley S."/>
            <person name="Rokhsar D.S."/>
        </authorList>
    </citation>
    <scope>NUCLEOTIDE SEQUENCE [LARGE SCALE GENOMIC DNA]</scope>
    <source>
        <strain evidence="2">cv. AM560-2</strain>
    </source>
</reference>
<dbReference type="Proteomes" id="UP000091857">
    <property type="component" value="Chromosome 16"/>
</dbReference>
<keyword evidence="2" id="KW-1185">Reference proteome</keyword>
<evidence type="ECO:0000313" key="1">
    <source>
        <dbReference type="EMBL" id="KAG8635776.1"/>
    </source>
</evidence>
<protein>
    <submittedName>
        <fullName evidence="1">Uncharacterized protein</fullName>
    </submittedName>
</protein>
<evidence type="ECO:0000313" key="2">
    <source>
        <dbReference type="Proteomes" id="UP000091857"/>
    </source>
</evidence>